<keyword evidence="2" id="KW-1185">Reference proteome</keyword>
<name>A0A1T4QEM7_9ENTE</name>
<dbReference type="Proteomes" id="UP000190328">
    <property type="component" value="Unassembled WGS sequence"/>
</dbReference>
<proteinExistence type="predicted"/>
<dbReference type="EMBL" id="FUXI01000029">
    <property type="protein sequence ID" value="SKA02165.1"/>
    <property type="molecule type" value="Genomic_DNA"/>
</dbReference>
<sequence>MKISILGLDSVGVANALLLGQNEDVLGYDQDEEKIRTLKRKNLAIQDDFISKFINEKKNKDKMVCKF</sequence>
<gene>
    <name evidence="1" type="ORF">SAMN02745116_02167</name>
</gene>
<accession>A0A1T4QEM7</accession>
<dbReference type="InterPro" id="IPR036291">
    <property type="entry name" value="NAD(P)-bd_dom_sf"/>
</dbReference>
<evidence type="ECO:0000313" key="2">
    <source>
        <dbReference type="Proteomes" id="UP000190328"/>
    </source>
</evidence>
<dbReference type="Gene3D" id="3.40.50.720">
    <property type="entry name" value="NAD(P)-binding Rossmann-like Domain"/>
    <property type="match status" value="1"/>
</dbReference>
<evidence type="ECO:0000313" key="1">
    <source>
        <dbReference type="EMBL" id="SKA02165.1"/>
    </source>
</evidence>
<reference evidence="1 2" key="1">
    <citation type="submission" date="2017-02" db="EMBL/GenBank/DDBJ databases">
        <authorList>
            <person name="Peterson S.W."/>
        </authorList>
    </citation>
    <scope>NUCLEOTIDE SEQUENCE [LARGE SCALE GENOMIC DNA]</scope>
    <source>
        <strain evidence="1 2">ATCC BAA-1030</strain>
    </source>
</reference>
<dbReference type="STRING" id="263852.SAMN02745116_02167"/>
<dbReference type="SUPFAM" id="SSF51735">
    <property type="entry name" value="NAD(P)-binding Rossmann-fold domains"/>
    <property type="match status" value="1"/>
</dbReference>
<dbReference type="AlphaFoldDB" id="A0A1T4QEM7"/>
<dbReference type="RefSeq" id="WP_234984660.1">
    <property type="nucleotide sequence ID" value="NZ_FUXI01000029.1"/>
</dbReference>
<protein>
    <submittedName>
        <fullName evidence="1">UDP-glucose/GDP-mannose dehydrogenase family, NAD binding domain</fullName>
    </submittedName>
</protein>
<organism evidence="1 2">
    <name type="scientific">Pilibacter termitis</name>
    <dbReference type="NCBI Taxonomy" id="263852"/>
    <lineage>
        <taxon>Bacteria</taxon>
        <taxon>Bacillati</taxon>
        <taxon>Bacillota</taxon>
        <taxon>Bacilli</taxon>
        <taxon>Lactobacillales</taxon>
        <taxon>Enterococcaceae</taxon>
        <taxon>Pilibacter</taxon>
    </lineage>
</organism>